<proteinExistence type="predicted"/>
<dbReference type="AlphaFoldDB" id="A0A1A8W6Z9"/>
<dbReference type="Proteomes" id="UP000078560">
    <property type="component" value="Unassembled WGS sequence"/>
</dbReference>
<evidence type="ECO:0000313" key="2">
    <source>
        <dbReference type="Proteomes" id="UP000078560"/>
    </source>
</evidence>
<accession>A0A1A8W6Z9</accession>
<dbReference type="EMBL" id="FLQU01000640">
    <property type="protein sequence ID" value="SBS88583.1"/>
    <property type="molecule type" value="Genomic_DNA"/>
</dbReference>
<sequence length="86" mass="9378">MRNRKILESHSCRNGYTGIAHEQANADFPLLQFEKKGKSTKLSSPLSQISVSLAIKHQMYLHGIGDNAGALGKNKIKQKVQSGGSK</sequence>
<protein>
    <submittedName>
        <fullName evidence="1">Uncharacterized protein</fullName>
    </submittedName>
</protein>
<evidence type="ECO:0000313" key="1">
    <source>
        <dbReference type="EMBL" id="SBS88583.1"/>
    </source>
</evidence>
<gene>
    <name evidence="1" type="ORF">POVCU2_0049300</name>
</gene>
<reference evidence="2" key="1">
    <citation type="submission" date="2016-05" db="EMBL/GenBank/DDBJ databases">
        <authorList>
            <person name="Naeem Raeece"/>
        </authorList>
    </citation>
    <scope>NUCLEOTIDE SEQUENCE [LARGE SCALE GENOMIC DNA]</scope>
</reference>
<name>A0A1A8W6Z9_PLAOA</name>
<organism evidence="1 2">
    <name type="scientific">Plasmodium ovale curtisi</name>
    <dbReference type="NCBI Taxonomy" id="864141"/>
    <lineage>
        <taxon>Eukaryota</taxon>
        <taxon>Sar</taxon>
        <taxon>Alveolata</taxon>
        <taxon>Apicomplexa</taxon>
        <taxon>Aconoidasida</taxon>
        <taxon>Haemosporida</taxon>
        <taxon>Plasmodiidae</taxon>
        <taxon>Plasmodium</taxon>
        <taxon>Plasmodium (Plasmodium)</taxon>
    </lineage>
</organism>